<keyword evidence="3 9" id="KW-0732">Signal</keyword>
<dbReference type="InParanoid" id="A0A7M7JG88"/>
<evidence type="ECO:0000256" key="5">
    <source>
        <dbReference type="ARBA" id="ARBA00023136"/>
    </source>
</evidence>
<keyword evidence="5" id="KW-0472">Membrane</keyword>
<evidence type="ECO:0000256" key="7">
    <source>
        <dbReference type="SAM" id="Coils"/>
    </source>
</evidence>
<accession>A0A7M7JG88</accession>
<dbReference type="KEGG" id="vde:111245523"/>
<dbReference type="GO" id="GO:0005634">
    <property type="term" value="C:nucleus"/>
    <property type="evidence" value="ECO:0007669"/>
    <property type="project" value="UniProtKB-SubCell"/>
</dbReference>
<dbReference type="OrthoDB" id="1420887at2759"/>
<proteinExistence type="predicted"/>
<dbReference type="RefSeq" id="XP_022649729.1">
    <property type="nucleotide sequence ID" value="XM_022793994.1"/>
</dbReference>
<dbReference type="GO" id="GO:0012505">
    <property type="term" value="C:endomembrane system"/>
    <property type="evidence" value="ECO:0007669"/>
    <property type="project" value="UniProtKB-SubCell"/>
</dbReference>
<feature type="compositionally biased region" description="Polar residues" evidence="8">
    <location>
        <begin position="380"/>
        <end position="397"/>
    </location>
</feature>
<name>A0A7M7JG88_VARDE</name>
<dbReference type="SUPFAM" id="SSF46689">
    <property type="entry name" value="Homeodomain-like"/>
    <property type="match status" value="2"/>
</dbReference>
<feature type="region of interest" description="Disordered" evidence="8">
    <location>
        <begin position="348"/>
        <end position="397"/>
    </location>
</feature>
<dbReference type="InterPro" id="IPR001623">
    <property type="entry name" value="DnaJ_domain"/>
</dbReference>
<dbReference type="OMA" id="AAYWERK"/>
<dbReference type="SMART" id="SM00271">
    <property type="entry name" value="DnaJ"/>
    <property type="match status" value="1"/>
</dbReference>
<dbReference type="SUPFAM" id="SSF46565">
    <property type="entry name" value="Chaperone J-domain"/>
    <property type="match status" value="1"/>
</dbReference>
<dbReference type="Pfam" id="PF00226">
    <property type="entry name" value="DnaJ"/>
    <property type="match status" value="1"/>
</dbReference>
<dbReference type="Gene3D" id="1.10.10.60">
    <property type="entry name" value="Homeodomain-like"/>
    <property type="match status" value="2"/>
</dbReference>
<dbReference type="CDD" id="cd00167">
    <property type="entry name" value="SANT"/>
    <property type="match status" value="2"/>
</dbReference>
<feature type="domain" description="Myb-like" evidence="11">
    <location>
        <begin position="386"/>
        <end position="440"/>
    </location>
</feature>
<evidence type="ECO:0000256" key="8">
    <source>
        <dbReference type="SAM" id="MobiDB-lite"/>
    </source>
</evidence>
<dbReference type="Gene3D" id="1.10.287.110">
    <property type="entry name" value="DnaJ domain"/>
    <property type="match status" value="1"/>
</dbReference>
<evidence type="ECO:0000256" key="6">
    <source>
        <dbReference type="ARBA" id="ARBA00037847"/>
    </source>
</evidence>
<reference evidence="12" key="1">
    <citation type="submission" date="2021-01" db="UniProtKB">
        <authorList>
            <consortium name="EnsemblMetazoa"/>
        </authorList>
    </citation>
    <scope>IDENTIFICATION</scope>
</reference>
<dbReference type="AlphaFoldDB" id="A0A7M7JG88"/>
<evidence type="ECO:0000313" key="12">
    <source>
        <dbReference type="EnsemblMetazoa" id="XP_022649729"/>
    </source>
</evidence>
<dbReference type="SMART" id="SM00717">
    <property type="entry name" value="SANT"/>
    <property type="match status" value="2"/>
</dbReference>
<feature type="compositionally biased region" description="Acidic residues" evidence="8">
    <location>
        <begin position="363"/>
        <end position="378"/>
    </location>
</feature>
<dbReference type="GeneID" id="111245523"/>
<evidence type="ECO:0000256" key="4">
    <source>
        <dbReference type="ARBA" id="ARBA00022989"/>
    </source>
</evidence>
<feature type="signal peptide" evidence="9">
    <location>
        <begin position="1"/>
        <end position="19"/>
    </location>
</feature>
<dbReference type="InterPro" id="IPR001005">
    <property type="entry name" value="SANT/Myb"/>
</dbReference>
<keyword evidence="4" id="KW-1133">Transmembrane helix</keyword>
<comment type="subcellular location">
    <subcellularLocation>
        <location evidence="6">Endomembrane system</location>
        <topology evidence="6">Single-pass membrane protein</topology>
    </subcellularLocation>
    <subcellularLocation>
        <location evidence="1">Nucleus</location>
    </subcellularLocation>
</comment>
<feature type="domain" description="J" evidence="10">
    <location>
        <begin position="38"/>
        <end position="102"/>
    </location>
</feature>
<dbReference type="PROSITE" id="PS50090">
    <property type="entry name" value="MYB_LIKE"/>
    <property type="match status" value="2"/>
</dbReference>
<evidence type="ECO:0000259" key="10">
    <source>
        <dbReference type="PROSITE" id="PS50076"/>
    </source>
</evidence>
<evidence type="ECO:0000256" key="1">
    <source>
        <dbReference type="ARBA" id="ARBA00004123"/>
    </source>
</evidence>
<evidence type="ECO:0000256" key="3">
    <source>
        <dbReference type="ARBA" id="ARBA00022729"/>
    </source>
</evidence>
<feature type="coiled-coil region" evidence="7">
    <location>
        <begin position="170"/>
        <end position="197"/>
    </location>
</feature>
<dbReference type="PANTHER" id="PTHR44653">
    <property type="entry name" value="DNAJ HOMOLOG SUBFAMILY C MEMBER 1"/>
    <property type="match status" value="1"/>
</dbReference>
<feature type="region of interest" description="Disordered" evidence="8">
    <location>
        <begin position="230"/>
        <end position="258"/>
    </location>
</feature>
<evidence type="ECO:0000313" key="13">
    <source>
        <dbReference type="Proteomes" id="UP000594260"/>
    </source>
</evidence>
<protein>
    <submittedName>
        <fullName evidence="12">Uncharacterized protein</fullName>
    </submittedName>
</protein>
<evidence type="ECO:0000259" key="11">
    <source>
        <dbReference type="PROSITE" id="PS50090"/>
    </source>
</evidence>
<dbReference type="Pfam" id="PF23082">
    <property type="entry name" value="Myb_DNA-binding_2"/>
    <property type="match status" value="1"/>
</dbReference>
<dbReference type="InterPro" id="IPR052606">
    <property type="entry name" value="DnaJ_domain_protein"/>
</dbReference>
<evidence type="ECO:0000256" key="2">
    <source>
        <dbReference type="ARBA" id="ARBA00022692"/>
    </source>
</evidence>
<dbReference type="FunCoup" id="A0A7M7JG88">
    <property type="interactions" value="1077"/>
</dbReference>
<sequence length="452" mass="52036">MKLMFLVTLIFCEITVIKADLTVEDLDLFDVVEDVKQNFYEFLEISENATTADIRKAYRKLSLQYHPDRNADPEAPEIFRKIAAVMEVLKDERKRAKYHEILQYGIPDWARSMYYRYYRKARKMGPLEMSVMMSILITVAQTLWMWASYWEAKFTIQSNVNEAIKRKKQRSTNAKKNKAAEEEIQQIRQELMSRISAPSFKDIWFIRLPYQLFCAFVALPGCVKELAAKKKPVEEGSEKDDESMKPKRTPRQRQPVKAAEVVNGTAPVVANVSTGDDKQLETKRIKQGPWGDNEVTTLIRLLKKYPIGSVDRWEKIAEALTRSPQDILDKVKSMRTVKTNVIPDQQNSSKSLFVESGISTKELDDEENKSDNDGDYDETSAGSTEETDSDPTAWTASQQKQLELAMVAFPKWTEGRWDLIASRVDGKSKKACIERVRWLIEKRKEKVSGETS</sequence>
<keyword evidence="2" id="KW-0812">Transmembrane</keyword>
<evidence type="ECO:0000256" key="9">
    <source>
        <dbReference type="SAM" id="SignalP"/>
    </source>
</evidence>
<feature type="domain" description="Myb-like" evidence="11">
    <location>
        <begin position="282"/>
        <end position="335"/>
    </location>
</feature>
<organism evidence="12 13">
    <name type="scientific">Varroa destructor</name>
    <name type="common">Honeybee mite</name>
    <dbReference type="NCBI Taxonomy" id="109461"/>
    <lineage>
        <taxon>Eukaryota</taxon>
        <taxon>Metazoa</taxon>
        <taxon>Ecdysozoa</taxon>
        <taxon>Arthropoda</taxon>
        <taxon>Chelicerata</taxon>
        <taxon>Arachnida</taxon>
        <taxon>Acari</taxon>
        <taxon>Parasitiformes</taxon>
        <taxon>Mesostigmata</taxon>
        <taxon>Gamasina</taxon>
        <taxon>Dermanyssoidea</taxon>
        <taxon>Varroidae</taxon>
        <taxon>Varroa</taxon>
    </lineage>
</organism>
<dbReference type="PANTHER" id="PTHR44653:SF2">
    <property type="entry name" value="DNAJ HOMOLOG SUBFAMILY C MEMBER 1"/>
    <property type="match status" value="1"/>
</dbReference>
<dbReference type="Proteomes" id="UP000594260">
    <property type="component" value="Unplaced"/>
</dbReference>
<dbReference type="InterPro" id="IPR009057">
    <property type="entry name" value="Homeodomain-like_sf"/>
</dbReference>
<dbReference type="CDD" id="cd06257">
    <property type="entry name" value="DnaJ"/>
    <property type="match status" value="1"/>
</dbReference>
<dbReference type="PRINTS" id="PR00625">
    <property type="entry name" value="JDOMAIN"/>
</dbReference>
<dbReference type="PROSITE" id="PS50076">
    <property type="entry name" value="DNAJ_2"/>
    <property type="match status" value="1"/>
</dbReference>
<dbReference type="EnsemblMetazoa" id="XM_022793994">
    <property type="protein sequence ID" value="XP_022649729"/>
    <property type="gene ID" value="LOC111245523"/>
</dbReference>
<dbReference type="InterPro" id="IPR036869">
    <property type="entry name" value="J_dom_sf"/>
</dbReference>
<keyword evidence="13" id="KW-1185">Reference proteome</keyword>
<keyword evidence="7" id="KW-0175">Coiled coil</keyword>
<feature type="chain" id="PRO_5029617225" evidence="9">
    <location>
        <begin position="20"/>
        <end position="452"/>
    </location>
</feature>